<dbReference type="Proteomes" id="UP000245119">
    <property type="component" value="Linkage Group LG10"/>
</dbReference>
<protein>
    <recommendedName>
        <fullName evidence="3">Isopenicillin N synthase-like Fe(2+) 2OG dioxygenase domain-containing protein</fullName>
    </recommendedName>
</protein>
<dbReference type="Gene3D" id="2.60.120.330">
    <property type="entry name" value="B-lactam Antibiotic, Isopenicillin N Synthase, Chain"/>
    <property type="match status" value="1"/>
</dbReference>
<comment type="caution">
    <text evidence="1">The sequence shown here is derived from an EMBL/GenBank/DDBJ whole genome shotgun (WGS) entry which is preliminary data.</text>
</comment>
<evidence type="ECO:0000313" key="2">
    <source>
        <dbReference type="Proteomes" id="UP000245119"/>
    </source>
</evidence>
<evidence type="ECO:0008006" key="3">
    <source>
        <dbReference type="Google" id="ProtNLM"/>
    </source>
</evidence>
<dbReference type="STRING" id="400727.A0A2T7NPA5"/>
<name>A0A2T7NPA5_POMCA</name>
<keyword evidence="2" id="KW-1185">Reference proteome</keyword>
<proteinExistence type="predicted"/>
<dbReference type="EMBL" id="PZQS01000010">
    <property type="protein sequence ID" value="PVD22983.1"/>
    <property type="molecule type" value="Genomic_DNA"/>
</dbReference>
<evidence type="ECO:0000313" key="1">
    <source>
        <dbReference type="EMBL" id="PVD22983.1"/>
    </source>
</evidence>
<sequence>MLSAMSGGRFKATCHRVVDTGVDRMSVPFFFEPNYDADISCIMPSGPVASSSTATTLQQFCGKKSKVAGGTQYGTWLIEKMRSFAEYRDILSEFKFGSSGSRA</sequence>
<gene>
    <name evidence="1" type="ORF">C0Q70_16243</name>
</gene>
<dbReference type="AlphaFoldDB" id="A0A2T7NPA5"/>
<dbReference type="InterPro" id="IPR027443">
    <property type="entry name" value="IPNS-like_sf"/>
</dbReference>
<reference evidence="1 2" key="1">
    <citation type="submission" date="2018-04" db="EMBL/GenBank/DDBJ databases">
        <title>The genome of golden apple snail Pomacea canaliculata provides insight into stress tolerance and invasive adaptation.</title>
        <authorList>
            <person name="Liu C."/>
            <person name="Liu B."/>
            <person name="Ren Y."/>
            <person name="Zhang Y."/>
            <person name="Wang H."/>
            <person name="Li S."/>
            <person name="Jiang F."/>
            <person name="Yin L."/>
            <person name="Zhang G."/>
            <person name="Qian W."/>
            <person name="Fan W."/>
        </authorList>
    </citation>
    <scope>NUCLEOTIDE SEQUENCE [LARGE SCALE GENOMIC DNA]</scope>
    <source>
        <strain evidence="1">SZHN2017</strain>
        <tissue evidence="1">Muscle</tissue>
    </source>
</reference>
<dbReference type="OrthoDB" id="288590at2759"/>
<organism evidence="1 2">
    <name type="scientific">Pomacea canaliculata</name>
    <name type="common">Golden apple snail</name>
    <dbReference type="NCBI Taxonomy" id="400727"/>
    <lineage>
        <taxon>Eukaryota</taxon>
        <taxon>Metazoa</taxon>
        <taxon>Spiralia</taxon>
        <taxon>Lophotrochozoa</taxon>
        <taxon>Mollusca</taxon>
        <taxon>Gastropoda</taxon>
        <taxon>Caenogastropoda</taxon>
        <taxon>Architaenioglossa</taxon>
        <taxon>Ampullarioidea</taxon>
        <taxon>Ampullariidae</taxon>
        <taxon>Pomacea</taxon>
    </lineage>
</organism>
<accession>A0A2T7NPA5</accession>
<dbReference type="SUPFAM" id="SSF51197">
    <property type="entry name" value="Clavaminate synthase-like"/>
    <property type="match status" value="1"/>
</dbReference>